<dbReference type="EMBL" id="LT629785">
    <property type="protein sequence ID" value="SDU31527.1"/>
    <property type="molecule type" value="Genomic_DNA"/>
</dbReference>
<keyword evidence="4" id="KW-1185">Reference proteome</keyword>
<protein>
    <submittedName>
        <fullName evidence="3">Predicted alpha/beta hydrolase</fullName>
    </submittedName>
</protein>
<dbReference type="AlphaFoldDB" id="A0A1H2HI12"/>
<dbReference type="InterPro" id="IPR029058">
    <property type="entry name" value="AB_hydrolase_fold"/>
</dbReference>
<dbReference type="Pfam" id="PF12146">
    <property type="entry name" value="Hydrolase_4"/>
    <property type="match status" value="1"/>
</dbReference>
<evidence type="ECO:0000313" key="4">
    <source>
        <dbReference type="Proteomes" id="UP000243232"/>
    </source>
</evidence>
<dbReference type="GO" id="GO:0052689">
    <property type="term" value="F:carboxylic ester hydrolase activity"/>
    <property type="evidence" value="ECO:0007669"/>
    <property type="project" value="UniProtKB-ARBA"/>
</dbReference>
<dbReference type="Proteomes" id="UP000243232">
    <property type="component" value="Chromosome I"/>
</dbReference>
<reference evidence="4" key="1">
    <citation type="submission" date="2016-10" db="EMBL/GenBank/DDBJ databases">
        <authorList>
            <person name="Varghese N."/>
            <person name="Submissions S."/>
        </authorList>
    </citation>
    <scope>NUCLEOTIDE SEQUENCE [LARGE SCALE GENOMIC DNA]</scope>
    <source>
        <strain evidence="4">DSM 17875</strain>
    </source>
</reference>
<gene>
    <name evidence="3" type="ORF">SAMN05216296_3024</name>
</gene>
<evidence type="ECO:0000259" key="2">
    <source>
        <dbReference type="Pfam" id="PF12146"/>
    </source>
</evidence>
<proteinExistence type="predicted"/>
<dbReference type="Gene3D" id="3.40.50.1820">
    <property type="entry name" value="alpha/beta hydrolase"/>
    <property type="match status" value="1"/>
</dbReference>
<dbReference type="InterPro" id="IPR050261">
    <property type="entry name" value="FrsA_esterase"/>
</dbReference>
<dbReference type="PIRSF" id="PIRSF037442">
    <property type="entry name" value="UCP037442_abhydr"/>
    <property type="match status" value="1"/>
</dbReference>
<dbReference type="PANTHER" id="PTHR22946">
    <property type="entry name" value="DIENELACTONE HYDROLASE DOMAIN-CONTAINING PROTEIN-RELATED"/>
    <property type="match status" value="1"/>
</dbReference>
<dbReference type="RefSeq" id="WP_090197118.1">
    <property type="nucleotide sequence ID" value="NZ_LT629785.1"/>
</dbReference>
<dbReference type="OrthoDB" id="9785076at2"/>
<evidence type="ECO:0000256" key="1">
    <source>
        <dbReference type="ARBA" id="ARBA00022801"/>
    </source>
</evidence>
<dbReference type="SUPFAM" id="SSF53474">
    <property type="entry name" value="alpha/beta-Hydrolases"/>
    <property type="match status" value="1"/>
</dbReference>
<name>A0A1H2HI12_9PSED</name>
<accession>A0A1H2HI12</accession>
<organism evidence="3 4">
    <name type="scientific">Pseudomonas pohangensis</name>
    <dbReference type="NCBI Taxonomy" id="364197"/>
    <lineage>
        <taxon>Bacteria</taxon>
        <taxon>Pseudomonadati</taxon>
        <taxon>Pseudomonadota</taxon>
        <taxon>Gammaproteobacteria</taxon>
        <taxon>Pseudomonadales</taxon>
        <taxon>Pseudomonadaceae</taxon>
        <taxon>Pseudomonas</taxon>
    </lineage>
</organism>
<feature type="domain" description="Serine aminopeptidase S33" evidence="2">
    <location>
        <begin position="39"/>
        <end position="149"/>
    </location>
</feature>
<dbReference type="InterPro" id="IPR017208">
    <property type="entry name" value="UCP037442_abhydr"/>
</dbReference>
<dbReference type="InterPro" id="IPR022742">
    <property type="entry name" value="Hydrolase_4"/>
</dbReference>
<keyword evidence="1 3" id="KW-0378">Hydrolase</keyword>
<sequence length="300" mass="32459">MATEHTGAPHPAAPAGMEKLQVLAADGVSNQLTLYPAGEDRAVIVLMPAMGVRADFYRPIAQSLAGAGWHTVTADLRGIGESGARAQAGARFGYREMLELDWPANLDAVRKRFPRLPVYLFGHSLGGQLNALYAGLHPERLDGLIFVSSGSVYFRGWHFPASLKILAMSQLLRGISEIVGYLPGKKIGFGGSEARGVMRDWAYLARTGRFRVAGSTVDYESAMQSFSKPLLAVSFSDDDFAPHASTRNLLQKLPAAAATHLQLQPADLGLHATGHYGWVKSHQALVERISAWLATQPTRQ</sequence>
<dbReference type="PANTHER" id="PTHR22946:SF9">
    <property type="entry name" value="POLYKETIDE TRANSFERASE AF380"/>
    <property type="match status" value="1"/>
</dbReference>
<evidence type="ECO:0000313" key="3">
    <source>
        <dbReference type="EMBL" id="SDU31527.1"/>
    </source>
</evidence>